<evidence type="ECO:0000256" key="2">
    <source>
        <dbReference type="SAM" id="SignalP"/>
    </source>
</evidence>
<organism evidence="3 4">
    <name type="scientific">Aspergillus campestris (strain IBT 28561)</name>
    <dbReference type="NCBI Taxonomy" id="1392248"/>
    <lineage>
        <taxon>Eukaryota</taxon>
        <taxon>Fungi</taxon>
        <taxon>Dikarya</taxon>
        <taxon>Ascomycota</taxon>
        <taxon>Pezizomycotina</taxon>
        <taxon>Eurotiomycetes</taxon>
        <taxon>Eurotiomycetidae</taxon>
        <taxon>Eurotiales</taxon>
        <taxon>Aspergillaceae</taxon>
        <taxon>Aspergillus</taxon>
        <taxon>Aspergillus subgen. Circumdati</taxon>
    </lineage>
</organism>
<keyword evidence="2" id="KW-0732">Signal</keyword>
<feature type="chain" id="PRO_5014121085" description="Mid2 domain-containing protein" evidence="2">
    <location>
        <begin position="19"/>
        <end position="288"/>
    </location>
</feature>
<dbReference type="RefSeq" id="XP_024696091.1">
    <property type="nucleotide sequence ID" value="XM_024842245.1"/>
</dbReference>
<dbReference type="AlphaFoldDB" id="A0A2I1DC98"/>
<name>A0A2I1DC98_ASPC2</name>
<evidence type="ECO:0000313" key="4">
    <source>
        <dbReference type="Proteomes" id="UP000234254"/>
    </source>
</evidence>
<evidence type="ECO:0000313" key="3">
    <source>
        <dbReference type="EMBL" id="PKY07497.1"/>
    </source>
</evidence>
<sequence length="288" mass="31615">MRLFILLTIVSLIHLALSLPLPVRSTDENALLKFLESTNRRFLSLITPNIWMKRHVKVGDRSDLVGDHIPQQTRGIDSIERDLDIADNVYPSTTSKAESVESSTKQNDSIVKSLKRANSSSTPPNGSDRIPSLAAAIIVTTFAGLGFTFVLVLGIIKCRRYWTRRQRKKKGDLAFRYSVTCSSEANSSWKMTASRESLMFDANPSSSVRYLVEQDGDAVTRVFQTSSANASSTRAGGPLKSRVIVTKACLLAQSRSRGGGHEGQLACHRNLVVQFLGLAAAGNFITRD</sequence>
<dbReference type="OrthoDB" id="4501674at2759"/>
<dbReference type="VEuPathDB" id="FungiDB:P168DRAFT_97272"/>
<keyword evidence="4" id="KW-1185">Reference proteome</keyword>
<evidence type="ECO:0000256" key="1">
    <source>
        <dbReference type="SAM" id="Phobius"/>
    </source>
</evidence>
<accession>A0A2I1DC98</accession>
<evidence type="ECO:0008006" key="5">
    <source>
        <dbReference type="Google" id="ProtNLM"/>
    </source>
</evidence>
<dbReference type="EMBL" id="MSFM01000002">
    <property type="protein sequence ID" value="PKY07497.1"/>
    <property type="molecule type" value="Genomic_DNA"/>
</dbReference>
<keyword evidence="1" id="KW-0812">Transmembrane</keyword>
<dbReference type="GeneID" id="36549774"/>
<protein>
    <recommendedName>
        <fullName evidence="5">Mid2 domain-containing protein</fullName>
    </recommendedName>
</protein>
<comment type="caution">
    <text evidence="3">The sequence shown here is derived from an EMBL/GenBank/DDBJ whole genome shotgun (WGS) entry which is preliminary data.</text>
</comment>
<keyword evidence="1" id="KW-1133">Transmembrane helix</keyword>
<gene>
    <name evidence="3" type="ORF">P168DRAFT_97272</name>
</gene>
<proteinExistence type="predicted"/>
<dbReference type="Proteomes" id="UP000234254">
    <property type="component" value="Unassembled WGS sequence"/>
</dbReference>
<feature type="signal peptide" evidence="2">
    <location>
        <begin position="1"/>
        <end position="18"/>
    </location>
</feature>
<keyword evidence="1" id="KW-0472">Membrane</keyword>
<feature type="transmembrane region" description="Helical" evidence="1">
    <location>
        <begin position="133"/>
        <end position="156"/>
    </location>
</feature>
<reference evidence="3" key="1">
    <citation type="submission" date="2016-12" db="EMBL/GenBank/DDBJ databases">
        <title>The genomes of Aspergillus section Nigri reveals drivers in fungal speciation.</title>
        <authorList>
            <consortium name="DOE Joint Genome Institute"/>
            <person name="Vesth T.C."/>
            <person name="Nybo J."/>
            <person name="Theobald S."/>
            <person name="Brandl J."/>
            <person name="Frisvad J.C."/>
            <person name="Nielsen K.F."/>
            <person name="Lyhne E.K."/>
            <person name="Kogle M.E."/>
            <person name="Kuo A."/>
            <person name="Riley R."/>
            <person name="Clum A."/>
            <person name="Nolan M."/>
            <person name="Lipzen A."/>
            <person name="Salamov A."/>
            <person name="Henrissat B."/>
            <person name="Wiebenga A."/>
            <person name="De vries R.P."/>
            <person name="Grigoriev I.V."/>
            <person name="Mortensen U.H."/>
            <person name="Andersen M.R."/>
            <person name="Baker S.E."/>
        </authorList>
    </citation>
    <scope>NUCLEOTIDE SEQUENCE</scope>
    <source>
        <strain evidence="3">IBT 28561</strain>
    </source>
</reference>